<evidence type="ECO:0000256" key="4">
    <source>
        <dbReference type="ARBA" id="ARBA00023125"/>
    </source>
</evidence>
<dbReference type="AlphaFoldDB" id="A0A6A5UG42"/>
<sequence length="270" mass="30310">MRKTRPGARGMNKVKSGCQTCKTRRKKCDEVRPSCSPCKSAGWTCDFDPSPSTTCKPQPRPIPHPSNSLTTLPSHMRKSAPLETRLYTYFHHICAKDFSLLFSDPQWEHLILRTAYHEPSVYHAGLAISAICLSHYGPSNLDFWPSLSVLSFSAEQVSPQTFALQQYNLAILCLNQRLELEGSRNGVWLAVFCSVVFMNVEFLLGRFAWLLKHLRGGIALVRCLKERGGTDVECLEDGLQQVQDQIIGFGFDGVDVGDRSVQSAKRYARL</sequence>
<keyword evidence="10" id="KW-1185">Reference proteome</keyword>
<dbReference type="OrthoDB" id="3787241at2759"/>
<dbReference type="CDD" id="cd00067">
    <property type="entry name" value="GAL4"/>
    <property type="match status" value="1"/>
</dbReference>
<keyword evidence="4" id="KW-0238">DNA-binding</keyword>
<keyword evidence="7" id="KW-0812">Transmembrane</keyword>
<evidence type="ECO:0000256" key="1">
    <source>
        <dbReference type="ARBA" id="ARBA00022723"/>
    </source>
</evidence>
<dbReference type="Proteomes" id="UP000800035">
    <property type="component" value="Unassembled WGS sequence"/>
</dbReference>
<reference evidence="9" key="1">
    <citation type="journal article" date="2020" name="Stud. Mycol.">
        <title>101 Dothideomycetes genomes: a test case for predicting lifestyles and emergence of pathogens.</title>
        <authorList>
            <person name="Haridas S."/>
            <person name="Albert R."/>
            <person name="Binder M."/>
            <person name="Bloem J."/>
            <person name="Labutti K."/>
            <person name="Salamov A."/>
            <person name="Andreopoulos B."/>
            <person name="Baker S."/>
            <person name="Barry K."/>
            <person name="Bills G."/>
            <person name="Bluhm B."/>
            <person name="Cannon C."/>
            <person name="Castanera R."/>
            <person name="Culley D."/>
            <person name="Daum C."/>
            <person name="Ezra D."/>
            <person name="Gonzalez J."/>
            <person name="Henrissat B."/>
            <person name="Kuo A."/>
            <person name="Liang C."/>
            <person name="Lipzen A."/>
            <person name="Lutzoni F."/>
            <person name="Magnuson J."/>
            <person name="Mondo S."/>
            <person name="Nolan M."/>
            <person name="Ohm R."/>
            <person name="Pangilinan J."/>
            <person name="Park H.-J."/>
            <person name="Ramirez L."/>
            <person name="Alfaro M."/>
            <person name="Sun H."/>
            <person name="Tritt A."/>
            <person name="Yoshinaga Y."/>
            <person name="Zwiers L.-H."/>
            <person name="Turgeon B."/>
            <person name="Goodwin S."/>
            <person name="Spatafora J."/>
            <person name="Crous P."/>
            <person name="Grigoriev I."/>
        </authorList>
    </citation>
    <scope>NUCLEOTIDE SEQUENCE</scope>
    <source>
        <strain evidence="9">CBS 675.92</strain>
    </source>
</reference>
<evidence type="ECO:0000256" key="2">
    <source>
        <dbReference type="ARBA" id="ARBA00022833"/>
    </source>
</evidence>
<keyword evidence="6" id="KW-0539">Nucleus</keyword>
<keyword evidence="2" id="KW-0862">Zinc</keyword>
<dbReference type="SUPFAM" id="SSF57701">
    <property type="entry name" value="Zn2/Cys6 DNA-binding domain"/>
    <property type="match status" value="1"/>
</dbReference>
<dbReference type="InterPro" id="IPR021858">
    <property type="entry name" value="Fun_TF"/>
</dbReference>
<protein>
    <recommendedName>
        <fullName evidence="8">Zn(2)-C6 fungal-type domain-containing protein</fullName>
    </recommendedName>
</protein>
<dbReference type="SMART" id="SM00066">
    <property type="entry name" value="GAL4"/>
    <property type="match status" value="1"/>
</dbReference>
<dbReference type="InterPro" id="IPR052360">
    <property type="entry name" value="Transcr_Regulatory_Proteins"/>
</dbReference>
<evidence type="ECO:0000256" key="6">
    <source>
        <dbReference type="ARBA" id="ARBA00023242"/>
    </source>
</evidence>
<accession>A0A6A5UG42</accession>
<evidence type="ECO:0000256" key="5">
    <source>
        <dbReference type="ARBA" id="ARBA00023163"/>
    </source>
</evidence>
<evidence type="ECO:0000259" key="8">
    <source>
        <dbReference type="PROSITE" id="PS50048"/>
    </source>
</evidence>
<dbReference type="PROSITE" id="PS50048">
    <property type="entry name" value="ZN2_CY6_FUNGAL_2"/>
    <property type="match status" value="1"/>
</dbReference>
<keyword evidence="7" id="KW-1133">Transmembrane helix</keyword>
<proteinExistence type="predicted"/>
<feature type="domain" description="Zn(2)-C6 fungal-type" evidence="8">
    <location>
        <begin position="17"/>
        <end position="47"/>
    </location>
</feature>
<dbReference type="GO" id="GO:0008270">
    <property type="term" value="F:zinc ion binding"/>
    <property type="evidence" value="ECO:0007669"/>
    <property type="project" value="InterPro"/>
</dbReference>
<dbReference type="EMBL" id="ML976983">
    <property type="protein sequence ID" value="KAF1960057.1"/>
    <property type="molecule type" value="Genomic_DNA"/>
</dbReference>
<evidence type="ECO:0000313" key="10">
    <source>
        <dbReference type="Proteomes" id="UP000800035"/>
    </source>
</evidence>
<dbReference type="PANTHER" id="PTHR36206:SF12">
    <property type="entry name" value="ASPERCRYPTIN BIOSYNTHESIS CLUSTER-SPECIFIC TRANSCRIPTION REGULATOR ATNN-RELATED"/>
    <property type="match status" value="1"/>
</dbReference>
<dbReference type="PROSITE" id="PS00463">
    <property type="entry name" value="ZN2_CY6_FUNGAL_1"/>
    <property type="match status" value="1"/>
</dbReference>
<feature type="transmembrane region" description="Helical" evidence="7">
    <location>
        <begin position="187"/>
        <end position="209"/>
    </location>
</feature>
<keyword evidence="3" id="KW-0805">Transcription regulation</keyword>
<dbReference type="InterPro" id="IPR001138">
    <property type="entry name" value="Zn2Cys6_DnaBD"/>
</dbReference>
<keyword evidence="7" id="KW-0472">Membrane</keyword>
<dbReference type="Pfam" id="PF00172">
    <property type="entry name" value="Zn_clus"/>
    <property type="match status" value="1"/>
</dbReference>
<dbReference type="GO" id="GO:0000981">
    <property type="term" value="F:DNA-binding transcription factor activity, RNA polymerase II-specific"/>
    <property type="evidence" value="ECO:0007669"/>
    <property type="project" value="InterPro"/>
</dbReference>
<name>A0A6A5UG42_9PLEO</name>
<dbReference type="GO" id="GO:0003677">
    <property type="term" value="F:DNA binding"/>
    <property type="evidence" value="ECO:0007669"/>
    <property type="project" value="UniProtKB-KW"/>
</dbReference>
<organism evidence="9 10">
    <name type="scientific">Byssothecium circinans</name>
    <dbReference type="NCBI Taxonomy" id="147558"/>
    <lineage>
        <taxon>Eukaryota</taxon>
        <taxon>Fungi</taxon>
        <taxon>Dikarya</taxon>
        <taxon>Ascomycota</taxon>
        <taxon>Pezizomycotina</taxon>
        <taxon>Dothideomycetes</taxon>
        <taxon>Pleosporomycetidae</taxon>
        <taxon>Pleosporales</taxon>
        <taxon>Massarineae</taxon>
        <taxon>Massarinaceae</taxon>
        <taxon>Byssothecium</taxon>
    </lineage>
</organism>
<keyword evidence="1" id="KW-0479">Metal-binding</keyword>
<evidence type="ECO:0000256" key="3">
    <source>
        <dbReference type="ARBA" id="ARBA00023015"/>
    </source>
</evidence>
<gene>
    <name evidence="9" type="ORF">CC80DRAFT_489289</name>
</gene>
<evidence type="ECO:0000256" key="7">
    <source>
        <dbReference type="SAM" id="Phobius"/>
    </source>
</evidence>
<dbReference type="InterPro" id="IPR036864">
    <property type="entry name" value="Zn2-C6_fun-type_DNA-bd_sf"/>
</dbReference>
<dbReference type="PANTHER" id="PTHR36206">
    <property type="entry name" value="ASPERCRYPTIN BIOSYNTHESIS CLUSTER-SPECIFIC TRANSCRIPTION REGULATOR ATNN-RELATED"/>
    <property type="match status" value="1"/>
</dbReference>
<dbReference type="Gene3D" id="4.10.240.10">
    <property type="entry name" value="Zn(2)-C6 fungal-type DNA-binding domain"/>
    <property type="match status" value="1"/>
</dbReference>
<keyword evidence="5" id="KW-0804">Transcription</keyword>
<dbReference type="Pfam" id="PF11951">
    <property type="entry name" value="Fungal_trans_2"/>
    <property type="match status" value="1"/>
</dbReference>
<evidence type="ECO:0000313" key="9">
    <source>
        <dbReference type="EMBL" id="KAF1960057.1"/>
    </source>
</evidence>